<dbReference type="OrthoDB" id="2446145at2"/>
<proteinExistence type="inferred from homology"/>
<keyword evidence="2" id="KW-0175">Coiled coil</keyword>
<comment type="caution">
    <text evidence="5">The sequence shown here is derived from an EMBL/GenBank/DDBJ whole genome shotgun (WGS) entry which is preliminary data.</text>
</comment>
<dbReference type="AlphaFoldDB" id="A0A165P9W9"/>
<dbReference type="Gene3D" id="1.10.287.470">
    <property type="entry name" value="Helix hairpin bin"/>
    <property type="match status" value="1"/>
</dbReference>
<dbReference type="GO" id="GO:0015562">
    <property type="term" value="F:efflux transmembrane transporter activity"/>
    <property type="evidence" value="ECO:0007669"/>
    <property type="project" value="TreeGrafter"/>
</dbReference>
<evidence type="ECO:0008006" key="7">
    <source>
        <dbReference type="Google" id="ProtNLM"/>
    </source>
</evidence>
<evidence type="ECO:0000256" key="2">
    <source>
        <dbReference type="SAM" id="Coils"/>
    </source>
</evidence>
<accession>A0A165P9W9</accession>
<dbReference type="Gene3D" id="2.40.50.100">
    <property type="match status" value="1"/>
</dbReference>
<sequence>MNRLKWLAAALMVLLLIVMNVMIFDKQESAAVEAPRLETGLSKQKDFTKEHEATGVALSKNTFDIYQNSSLGTIKEIVAIKGETVTSGQTLITYENEDIKSEIRSLKRDKEAADVRSDHYSNEESRWKSELSNFDEEKDNADAKLILQKELAEAELQSDLAENESSVLSDEIADLEKQLDELSVKSPADGIVSEVNGIGSNGPLLTIVGQGNFELVAEIEQNIAAVVKTGDSVQIISMDNKKLNGTIQTLLPTNQNKSFKMTVLVEEEAAWVEGQTAKIIITEKLAEKAVSVPKQAILKDDGKTYVLTIVKDKLYKLKVTTGLEQKGYVQIKKGLKKGQVIVLNPSPVYVSGQPVFKK</sequence>
<evidence type="ECO:0000313" key="6">
    <source>
        <dbReference type="Proteomes" id="UP000076567"/>
    </source>
</evidence>
<dbReference type="Pfam" id="PF25989">
    <property type="entry name" value="YknX_C"/>
    <property type="match status" value="1"/>
</dbReference>
<protein>
    <recommendedName>
        <fullName evidence="7">RND efflux pump membrane fusion protein barrel-sandwich domain-containing protein</fullName>
    </recommendedName>
</protein>
<dbReference type="InterPro" id="IPR058639">
    <property type="entry name" value="BSH_YknX-like"/>
</dbReference>
<dbReference type="InterPro" id="IPR058637">
    <property type="entry name" value="YknX-like_C"/>
</dbReference>
<dbReference type="Pfam" id="PF25984">
    <property type="entry name" value="BSH_YknX"/>
    <property type="match status" value="1"/>
</dbReference>
<evidence type="ECO:0000313" key="5">
    <source>
        <dbReference type="EMBL" id="KZE69475.1"/>
    </source>
</evidence>
<feature type="domain" description="YknX-like C-terminal permuted SH3-like" evidence="4">
    <location>
        <begin position="290"/>
        <end position="355"/>
    </location>
</feature>
<keyword evidence="6" id="KW-1185">Reference proteome</keyword>
<reference evidence="6" key="1">
    <citation type="submission" date="2016-01" db="EMBL/GenBank/DDBJ databases">
        <title>Draft genome of Chromobacterium sp. F49.</title>
        <authorList>
            <person name="Hong K.W."/>
        </authorList>
    </citation>
    <scope>NUCLEOTIDE SEQUENCE [LARGE SCALE GENOMIC DNA]</scope>
    <source>
        <strain evidence="6">P7IIIA</strain>
    </source>
</reference>
<evidence type="ECO:0000259" key="3">
    <source>
        <dbReference type="Pfam" id="PF25984"/>
    </source>
</evidence>
<organism evidence="5 6">
    <name type="scientific">Fictibacillus phosphorivorans</name>
    <dbReference type="NCBI Taxonomy" id="1221500"/>
    <lineage>
        <taxon>Bacteria</taxon>
        <taxon>Bacillati</taxon>
        <taxon>Bacillota</taxon>
        <taxon>Bacilli</taxon>
        <taxon>Bacillales</taxon>
        <taxon>Fictibacillaceae</taxon>
        <taxon>Fictibacillus</taxon>
    </lineage>
</organism>
<name>A0A165P9W9_9BACL</name>
<gene>
    <name evidence="5" type="ORF">AWM68_04210</name>
</gene>
<dbReference type="EMBL" id="LRFC01000001">
    <property type="protein sequence ID" value="KZE69475.1"/>
    <property type="molecule type" value="Genomic_DNA"/>
</dbReference>
<comment type="similarity">
    <text evidence="1">Belongs to the membrane fusion protein (MFP) (TC 8.A.1) family.</text>
</comment>
<dbReference type="GO" id="GO:1990281">
    <property type="term" value="C:efflux pump complex"/>
    <property type="evidence" value="ECO:0007669"/>
    <property type="project" value="TreeGrafter"/>
</dbReference>
<feature type="coiled-coil region" evidence="2">
    <location>
        <begin position="144"/>
        <end position="185"/>
    </location>
</feature>
<dbReference type="RefSeq" id="WP_066237265.1">
    <property type="nucleotide sequence ID" value="NZ_LRFC01000001.1"/>
</dbReference>
<dbReference type="Proteomes" id="UP000076567">
    <property type="component" value="Unassembled WGS sequence"/>
</dbReference>
<feature type="domain" description="YknX-like barrel-sandwich hybrid" evidence="3">
    <location>
        <begin position="65"/>
        <end position="197"/>
    </location>
</feature>
<evidence type="ECO:0000259" key="4">
    <source>
        <dbReference type="Pfam" id="PF25989"/>
    </source>
</evidence>
<dbReference type="PANTHER" id="PTHR30469">
    <property type="entry name" value="MULTIDRUG RESISTANCE PROTEIN MDTA"/>
    <property type="match status" value="1"/>
</dbReference>
<dbReference type="Gene3D" id="2.40.420.20">
    <property type="match status" value="1"/>
</dbReference>
<evidence type="ECO:0000256" key="1">
    <source>
        <dbReference type="ARBA" id="ARBA00009477"/>
    </source>
</evidence>
<dbReference type="InterPro" id="IPR006143">
    <property type="entry name" value="RND_pump_MFP"/>
</dbReference>
<dbReference type="NCBIfam" id="TIGR01730">
    <property type="entry name" value="RND_mfp"/>
    <property type="match status" value="1"/>
</dbReference>